<dbReference type="PANTHER" id="PTHR21666">
    <property type="entry name" value="PEPTIDASE-RELATED"/>
    <property type="match status" value="1"/>
</dbReference>
<gene>
    <name evidence="2" type="ORF">GCM10009769_16490</name>
    <name evidence="3" type="ORF">JOE58_002886</name>
</gene>
<comment type="caution">
    <text evidence="2">The sequence shown here is derived from an EMBL/GenBank/DDBJ whole genome shotgun (WGS) entry which is preliminary data.</text>
</comment>
<reference evidence="2" key="2">
    <citation type="submission" date="2020-09" db="EMBL/GenBank/DDBJ databases">
        <authorList>
            <person name="Sun Q."/>
            <person name="Ohkuma M."/>
        </authorList>
    </citation>
    <scope>NUCLEOTIDE SEQUENCE</scope>
    <source>
        <strain evidence="2">JCM 1480</strain>
    </source>
</reference>
<organism evidence="2 4">
    <name type="scientific">Curtobacterium luteum</name>
    <dbReference type="NCBI Taxonomy" id="33881"/>
    <lineage>
        <taxon>Bacteria</taxon>
        <taxon>Bacillati</taxon>
        <taxon>Actinomycetota</taxon>
        <taxon>Actinomycetes</taxon>
        <taxon>Micrococcales</taxon>
        <taxon>Microbacteriaceae</taxon>
        <taxon>Curtobacterium</taxon>
    </lineage>
</organism>
<keyword evidence="5" id="KW-1185">Reference proteome</keyword>
<dbReference type="SUPFAM" id="SSF51261">
    <property type="entry name" value="Duplicated hybrid motif"/>
    <property type="match status" value="1"/>
</dbReference>
<feature type="domain" description="Bulb-type lectin" evidence="1">
    <location>
        <begin position="160"/>
        <end position="273"/>
    </location>
</feature>
<dbReference type="Gene3D" id="2.70.70.10">
    <property type="entry name" value="Glucose Permease (Domain IIA)"/>
    <property type="match status" value="1"/>
</dbReference>
<dbReference type="InterPro" id="IPR036426">
    <property type="entry name" value="Bulb-type_lectin_dom_sf"/>
</dbReference>
<dbReference type="RefSeq" id="WP_022902866.1">
    <property type="nucleotide sequence ID" value="NZ_BMOI01000006.1"/>
</dbReference>
<dbReference type="InterPro" id="IPR011055">
    <property type="entry name" value="Dup_hybrid_motif"/>
</dbReference>
<reference evidence="3 5" key="3">
    <citation type="submission" date="2021-01" db="EMBL/GenBank/DDBJ databases">
        <title>Sequencing the genomes of 1000 actinobacteria strains.</title>
        <authorList>
            <person name="Klenk H.-P."/>
        </authorList>
    </citation>
    <scope>NUCLEOTIDE SEQUENCE [LARGE SCALE GENOMIC DNA]</scope>
    <source>
        <strain evidence="3 5">DSM 20542</strain>
    </source>
</reference>
<reference evidence="2" key="1">
    <citation type="journal article" date="2014" name="Int. J. Syst. Evol. Microbiol.">
        <title>Complete genome sequence of Corynebacterium casei LMG S-19264T (=DSM 44701T), isolated from a smear-ripened cheese.</title>
        <authorList>
            <consortium name="US DOE Joint Genome Institute (JGI-PGF)"/>
            <person name="Walter F."/>
            <person name="Albersmeier A."/>
            <person name="Kalinowski J."/>
            <person name="Ruckert C."/>
        </authorList>
    </citation>
    <scope>NUCLEOTIDE SEQUENCE</scope>
    <source>
        <strain evidence="2">JCM 1480</strain>
    </source>
</reference>
<evidence type="ECO:0000259" key="1">
    <source>
        <dbReference type="PROSITE" id="PS50927"/>
    </source>
</evidence>
<dbReference type="PANTHER" id="PTHR21666:SF270">
    <property type="entry name" value="MUREIN HYDROLASE ACTIVATOR ENVC"/>
    <property type="match status" value="1"/>
</dbReference>
<accession>A0A8H9GAV2</accession>
<dbReference type="Pfam" id="PF01551">
    <property type="entry name" value="Peptidase_M23"/>
    <property type="match status" value="1"/>
</dbReference>
<dbReference type="Proteomes" id="UP000648535">
    <property type="component" value="Unassembled WGS sequence"/>
</dbReference>
<dbReference type="PROSITE" id="PS51318">
    <property type="entry name" value="TAT"/>
    <property type="match status" value="1"/>
</dbReference>
<dbReference type="InterPro" id="IPR016047">
    <property type="entry name" value="M23ase_b-sheet_dom"/>
</dbReference>
<dbReference type="Gene3D" id="2.90.10.30">
    <property type="match status" value="1"/>
</dbReference>
<dbReference type="PROSITE" id="PS50927">
    <property type="entry name" value="BULB_LECTIN"/>
    <property type="match status" value="2"/>
</dbReference>
<dbReference type="SMART" id="SM00108">
    <property type="entry name" value="B_lectin"/>
    <property type="match status" value="2"/>
</dbReference>
<evidence type="ECO:0000313" key="5">
    <source>
        <dbReference type="Proteomes" id="UP000746584"/>
    </source>
</evidence>
<feature type="domain" description="Bulb-type lectin" evidence="1">
    <location>
        <begin position="50"/>
        <end position="159"/>
    </location>
</feature>
<evidence type="ECO:0000313" key="3">
    <source>
        <dbReference type="EMBL" id="MBM7803635.1"/>
    </source>
</evidence>
<proteinExistence type="predicted"/>
<dbReference type="Gene3D" id="2.90.10.10">
    <property type="entry name" value="Bulb-type lectin domain"/>
    <property type="match status" value="2"/>
</dbReference>
<evidence type="ECO:0000313" key="2">
    <source>
        <dbReference type="EMBL" id="GGK99056.1"/>
    </source>
</evidence>
<dbReference type="Proteomes" id="UP000746584">
    <property type="component" value="Unassembled WGS sequence"/>
</dbReference>
<name>A0A8H9GAV2_9MICO</name>
<evidence type="ECO:0000313" key="4">
    <source>
        <dbReference type="Proteomes" id="UP000648535"/>
    </source>
</evidence>
<protein>
    <recommendedName>
        <fullName evidence="1">Bulb-type lectin domain-containing protein</fullName>
    </recommendedName>
</protein>
<dbReference type="EMBL" id="BMOI01000006">
    <property type="protein sequence ID" value="GGK99056.1"/>
    <property type="molecule type" value="Genomic_DNA"/>
</dbReference>
<dbReference type="InterPro" id="IPR006311">
    <property type="entry name" value="TAT_signal"/>
</dbReference>
<dbReference type="AlphaFoldDB" id="A0A8H9GAV2"/>
<dbReference type="CDD" id="cd12797">
    <property type="entry name" value="M23_peptidase"/>
    <property type="match status" value="1"/>
</dbReference>
<dbReference type="InterPro" id="IPR050570">
    <property type="entry name" value="Cell_wall_metabolism_enzyme"/>
</dbReference>
<dbReference type="GO" id="GO:0004222">
    <property type="term" value="F:metalloendopeptidase activity"/>
    <property type="evidence" value="ECO:0007669"/>
    <property type="project" value="TreeGrafter"/>
</dbReference>
<sequence>MTSNPSTVTRPRRIARRGLVRIAAVATALAVGAGALVAVAAPASASVVYKETVPAGTTLFPGDSVTSANGQFRLIMQGDGNLVEYGIGNAVLWASGTSNQPGAVVKIGTNRAVDILRNGKRVERWSSAGTKQSTSFKVRGDGTMALLSGTTSIVAWNGYQASIPAGNTLLPGTTLRSDTGTTRTLAMRMDGNLMQKQGSKVVWQSGTKGKTGAWTELRSDGNLIVWWRNAARTKVALWSTKTTKAGGGNLLVQVDGNVVLYGGQDTRVWSTKPVTGLLWPVNGTKITGRYGDDRGEGHVPRYHQGTDAPVAVGTPVYASATGTVTSTVANNASYGNYIVVTYGNMTVLTAHLSKIEVKQGQIVSVRTEIGKSGNTGQSTGPHVHVETRRAGTLVDPLSVLHFR</sequence>
<dbReference type="SUPFAM" id="SSF51110">
    <property type="entry name" value="alpha-D-mannose-specific plant lectins"/>
    <property type="match status" value="2"/>
</dbReference>
<dbReference type="InterPro" id="IPR001480">
    <property type="entry name" value="Bulb-type_lectin_dom"/>
</dbReference>
<dbReference type="EMBL" id="JAFBCG010000001">
    <property type="protein sequence ID" value="MBM7803635.1"/>
    <property type="molecule type" value="Genomic_DNA"/>
</dbReference>